<sequence length="120" mass="14128">MVPRWLEAVRAQRRALQERRRAQHQARRRALDPVGTARQEAMEEKFQRRRQERRDMIAQERWLFLNFGPWLSPLSTPPGVAPPAGPAPFEPPPDFVDDAERVPSADDPPEWDNGWYFRGW</sequence>
<evidence type="ECO:0000313" key="3">
    <source>
        <dbReference type="Proteomes" id="UP000748752"/>
    </source>
</evidence>
<dbReference type="Proteomes" id="UP000748752">
    <property type="component" value="Unassembled WGS sequence"/>
</dbReference>
<keyword evidence="3" id="KW-1185">Reference proteome</keyword>
<gene>
    <name evidence="2" type="ORF">CKO31_08095</name>
</gene>
<protein>
    <recommendedName>
        <fullName evidence="4">DUF3106 domain-containing protein</fullName>
    </recommendedName>
</protein>
<comment type="caution">
    <text evidence="2">The sequence shown here is derived from an EMBL/GenBank/DDBJ whole genome shotgun (WGS) entry which is preliminary data.</text>
</comment>
<feature type="region of interest" description="Disordered" evidence="1">
    <location>
        <begin position="20"/>
        <end position="47"/>
    </location>
</feature>
<proteinExistence type="predicted"/>
<dbReference type="EMBL" id="NRRV01000015">
    <property type="protein sequence ID" value="MBK1630703.1"/>
    <property type="molecule type" value="Genomic_DNA"/>
</dbReference>
<evidence type="ECO:0000256" key="1">
    <source>
        <dbReference type="SAM" id="MobiDB-lite"/>
    </source>
</evidence>
<accession>A0ABS1CG47</accession>
<organism evidence="2 3">
    <name type="scientific">Thiohalocapsa halophila</name>
    <dbReference type="NCBI Taxonomy" id="69359"/>
    <lineage>
        <taxon>Bacteria</taxon>
        <taxon>Pseudomonadati</taxon>
        <taxon>Pseudomonadota</taxon>
        <taxon>Gammaproteobacteria</taxon>
        <taxon>Chromatiales</taxon>
        <taxon>Chromatiaceae</taxon>
        <taxon>Thiohalocapsa</taxon>
    </lineage>
</organism>
<evidence type="ECO:0008006" key="4">
    <source>
        <dbReference type="Google" id="ProtNLM"/>
    </source>
</evidence>
<evidence type="ECO:0000313" key="2">
    <source>
        <dbReference type="EMBL" id="MBK1630703.1"/>
    </source>
</evidence>
<feature type="compositionally biased region" description="Pro residues" evidence="1">
    <location>
        <begin position="75"/>
        <end position="94"/>
    </location>
</feature>
<name>A0ABS1CG47_9GAMM</name>
<feature type="region of interest" description="Disordered" evidence="1">
    <location>
        <begin position="75"/>
        <end position="112"/>
    </location>
</feature>
<reference evidence="2 3" key="1">
    <citation type="journal article" date="2020" name="Microorganisms">
        <title>Osmotic Adaptation and Compatible Solute Biosynthesis of Phototrophic Bacteria as Revealed from Genome Analyses.</title>
        <authorList>
            <person name="Imhoff J.F."/>
            <person name="Rahn T."/>
            <person name="Kunzel S."/>
            <person name="Keller A."/>
            <person name="Neulinger S.C."/>
        </authorList>
    </citation>
    <scope>NUCLEOTIDE SEQUENCE [LARGE SCALE GENOMIC DNA]</scope>
    <source>
        <strain evidence="2 3">DSM 6210</strain>
    </source>
</reference>